<protein>
    <recommendedName>
        <fullName evidence="2">Glycoside hydrolase family 15</fullName>
    </recommendedName>
</protein>
<reference evidence="1" key="1">
    <citation type="submission" date="2019-03" db="EMBL/GenBank/DDBJ databases">
        <title>Single cell metagenomics reveals metabolic interactions within the superorganism composed of flagellate Streblomastix strix and complex community of Bacteroidetes bacteria on its surface.</title>
        <authorList>
            <person name="Treitli S.C."/>
            <person name="Kolisko M."/>
            <person name="Husnik F."/>
            <person name="Keeling P."/>
            <person name="Hampl V."/>
        </authorList>
    </citation>
    <scope>NUCLEOTIDE SEQUENCE</scope>
    <source>
        <strain evidence="1">STM</strain>
    </source>
</reference>
<dbReference type="EMBL" id="SNRY01000239">
    <property type="protein sequence ID" value="KAA6344020.1"/>
    <property type="molecule type" value="Genomic_DNA"/>
</dbReference>
<accession>A0A5J4SFC7</accession>
<evidence type="ECO:0008006" key="2">
    <source>
        <dbReference type="Google" id="ProtNLM"/>
    </source>
</evidence>
<gene>
    <name evidence="1" type="ORF">EZS27_008319</name>
</gene>
<proteinExistence type="predicted"/>
<sequence length="188" mass="21921">MAIEKLYDVWARRNPEWENHFEETLLRLFTDYGVGSSELTSAKGKTFGAGYELYIYAFFIGLYADKKRELTGDTKGFGQPIQYWGNLDSKKFRKAYPKLREYIFTALVAKTEELDLIALEKGEITDRKAVDYLINTMEQYANYGFHAIEEKLKDNPNCFYKNTGFLDMILDYVQTQTKDVSDEDLEDL</sequence>
<dbReference type="AlphaFoldDB" id="A0A5J4SFC7"/>
<evidence type="ECO:0000313" key="1">
    <source>
        <dbReference type="EMBL" id="KAA6344020.1"/>
    </source>
</evidence>
<name>A0A5J4SFC7_9ZZZZ</name>
<organism evidence="1">
    <name type="scientific">termite gut metagenome</name>
    <dbReference type="NCBI Taxonomy" id="433724"/>
    <lineage>
        <taxon>unclassified sequences</taxon>
        <taxon>metagenomes</taxon>
        <taxon>organismal metagenomes</taxon>
    </lineage>
</organism>
<comment type="caution">
    <text evidence="1">The sequence shown here is derived from an EMBL/GenBank/DDBJ whole genome shotgun (WGS) entry which is preliminary data.</text>
</comment>